<dbReference type="Proteomes" id="UP000317093">
    <property type="component" value="Chromosome"/>
</dbReference>
<gene>
    <name evidence="1" type="ORF">Pan216_23190</name>
</gene>
<proteinExistence type="predicted"/>
<dbReference type="EMBL" id="CP036279">
    <property type="protein sequence ID" value="QDU61459.1"/>
    <property type="molecule type" value="Genomic_DNA"/>
</dbReference>
<name>A0A518B392_9BACT</name>
<reference evidence="1 2" key="1">
    <citation type="submission" date="2019-02" db="EMBL/GenBank/DDBJ databases">
        <title>Deep-cultivation of Planctomycetes and their phenomic and genomic characterization uncovers novel biology.</title>
        <authorList>
            <person name="Wiegand S."/>
            <person name="Jogler M."/>
            <person name="Boedeker C."/>
            <person name="Pinto D."/>
            <person name="Vollmers J."/>
            <person name="Rivas-Marin E."/>
            <person name="Kohn T."/>
            <person name="Peeters S.H."/>
            <person name="Heuer A."/>
            <person name="Rast P."/>
            <person name="Oberbeckmann S."/>
            <person name="Bunk B."/>
            <person name="Jeske O."/>
            <person name="Meyerdierks A."/>
            <person name="Storesund J.E."/>
            <person name="Kallscheuer N."/>
            <person name="Luecker S."/>
            <person name="Lage O.M."/>
            <person name="Pohl T."/>
            <person name="Merkel B.J."/>
            <person name="Hornburger P."/>
            <person name="Mueller R.-W."/>
            <person name="Bruemmer F."/>
            <person name="Labrenz M."/>
            <person name="Spormann A.M."/>
            <person name="Op den Camp H."/>
            <person name="Overmann J."/>
            <person name="Amann R."/>
            <person name="Jetten M.S.M."/>
            <person name="Mascher T."/>
            <person name="Medema M.H."/>
            <person name="Devos D.P."/>
            <person name="Kaster A.-K."/>
            <person name="Ovreas L."/>
            <person name="Rohde M."/>
            <person name="Galperin M.Y."/>
            <person name="Jogler C."/>
        </authorList>
    </citation>
    <scope>NUCLEOTIDE SEQUENCE [LARGE SCALE GENOMIC DNA]</scope>
    <source>
        <strain evidence="1 2">Pan216</strain>
    </source>
</reference>
<organism evidence="1 2">
    <name type="scientific">Kolteria novifilia</name>
    <dbReference type="NCBI Taxonomy" id="2527975"/>
    <lineage>
        <taxon>Bacteria</taxon>
        <taxon>Pseudomonadati</taxon>
        <taxon>Planctomycetota</taxon>
        <taxon>Planctomycetia</taxon>
        <taxon>Kolteriales</taxon>
        <taxon>Kolteriaceae</taxon>
        <taxon>Kolteria</taxon>
    </lineage>
</organism>
<dbReference type="KEGG" id="knv:Pan216_23190"/>
<dbReference type="AlphaFoldDB" id="A0A518B392"/>
<evidence type="ECO:0008006" key="3">
    <source>
        <dbReference type="Google" id="ProtNLM"/>
    </source>
</evidence>
<keyword evidence="2" id="KW-1185">Reference proteome</keyword>
<accession>A0A518B392</accession>
<protein>
    <recommendedName>
        <fullName evidence="3">DUF1737 domain-containing protein</fullName>
    </recommendedName>
</protein>
<sequence>MKRQVYVIVSTENGGTHNVQGMLEEGWRPVRETPMGSAGDFAYALVLLEKDV</sequence>
<evidence type="ECO:0000313" key="2">
    <source>
        <dbReference type="Proteomes" id="UP000317093"/>
    </source>
</evidence>
<dbReference type="RefSeq" id="WP_419193517.1">
    <property type="nucleotide sequence ID" value="NZ_CP036279.1"/>
</dbReference>
<evidence type="ECO:0000313" key="1">
    <source>
        <dbReference type="EMBL" id="QDU61459.1"/>
    </source>
</evidence>